<dbReference type="EMBL" id="QGKX02000088">
    <property type="protein sequence ID" value="KAF3587943.1"/>
    <property type="molecule type" value="Genomic_DNA"/>
</dbReference>
<reference evidence="1" key="1">
    <citation type="submission" date="2019-12" db="EMBL/GenBank/DDBJ databases">
        <title>Genome sequencing and annotation of Brassica cretica.</title>
        <authorList>
            <person name="Studholme D.J."/>
            <person name="Sarris P."/>
        </authorList>
    </citation>
    <scope>NUCLEOTIDE SEQUENCE</scope>
    <source>
        <strain evidence="1">PFS-109/04</strain>
        <tissue evidence="1">Leaf</tissue>
    </source>
</reference>
<evidence type="ECO:0000313" key="2">
    <source>
        <dbReference type="Proteomes" id="UP000712600"/>
    </source>
</evidence>
<proteinExistence type="predicted"/>
<sequence>MAATKIFFITWFSSSTHSKVFQIWKTLILGSLLGNLLKYNGLEEVVPMTFRRLPGSRREDFKEVF</sequence>
<dbReference type="AlphaFoldDB" id="A0A8S9S598"/>
<comment type="caution">
    <text evidence="1">The sequence shown here is derived from an EMBL/GenBank/DDBJ whole genome shotgun (WGS) entry which is preliminary data.</text>
</comment>
<accession>A0A8S9S598</accession>
<name>A0A8S9S598_BRACR</name>
<protein>
    <submittedName>
        <fullName evidence="1">Uncharacterized protein</fullName>
    </submittedName>
</protein>
<evidence type="ECO:0000313" key="1">
    <source>
        <dbReference type="EMBL" id="KAF3587943.1"/>
    </source>
</evidence>
<organism evidence="1 2">
    <name type="scientific">Brassica cretica</name>
    <name type="common">Mustard</name>
    <dbReference type="NCBI Taxonomy" id="69181"/>
    <lineage>
        <taxon>Eukaryota</taxon>
        <taxon>Viridiplantae</taxon>
        <taxon>Streptophyta</taxon>
        <taxon>Embryophyta</taxon>
        <taxon>Tracheophyta</taxon>
        <taxon>Spermatophyta</taxon>
        <taxon>Magnoliopsida</taxon>
        <taxon>eudicotyledons</taxon>
        <taxon>Gunneridae</taxon>
        <taxon>Pentapetalae</taxon>
        <taxon>rosids</taxon>
        <taxon>malvids</taxon>
        <taxon>Brassicales</taxon>
        <taxon>Brassicaceae</taxon>
        <taxon>Brassiceae</taxon>
        <taxon>Brassica</taxon>
    </lineage>
</organism>
<dbReference type="Proteomes" id="UP000712600">
    <property type="component" value="Unassembled WGS sequence"/>
</dbReference>
<gene>
    <name evidence="1" type="ORF">F2Q69_00028288</name>
</gene>